<comment type="caution">
    <text evidence="2">The sequence shown here is derived from an EMBL/GenBank/DDBJ whole genome shotgun (WGS) entry which is preliminary data.</text>
</comment>
<evidence type="ECO:0000313" key="2">
    <source>
        <dbReference type="EMBL" id="KAH7934457.1"/>
    </source>
</evidence>
<dbReference type="InterPro" id="IPR015590">
    <property type="entry name" value="Aldehyde_DH_dom"/>
</dbReference>
<dbReference type="SUPFAM" id="SSF53720">
    <property type="entry name" value="ALDH-like"/>
    <property type="match status" value="1"/>
</dbReference>
<dbReference type="Proteomes" id="UP000821866">
    <property type="component" value="Unassembled WGS sequence"/>
</dbReference>
<dbReference type="Pfam" id="PF00171">
    <property type="entry name" value="Aldedh"/>
    <property type="match status" value="1"/>
</dbReference>
<dbReference type="Gene3D" id="3.40.605.10">
    <property type="entry name" value="Aldehyde Dehydrogenase, Chain A, domain 1"/>
    <property type="match status" value="1"/>
</dbReference>
<evidence type="ECO:0000259" key="1">
    <source>
        <dbReference type="Pfam" id="PF00171"/>
    </source>
</evidence>
<proteinExistence type="predicted"/>
<reference evidence="2" key="1">
    <citation type="journal article" date="2020" name="Cell">
        <title>Large-Scale Comparative Analyses of Tick Genomes Elucidate Their Genetic Diversity and Vector Capacities.</title>
        <authorList>
            <consortium name="Tick Genome and Microbiome Consortium (TIGMIC)"/>
            <person name="Jia N."/>
            <person name="Wang J."/>
            <person name="Shi W."/>
            <person name="Du L."/>
            <person name="Sun Y."/>
            <person name="Zhan W."/>
            <person name="Jiang J.F."/>
            <person name="Wang Q."/>
            <person name="Zhang B."/>
            <person name="Ji P."/>
            <person name="Bell-Sakyi L."/>
            <person name="Cui X.M."/>
            <person name="Yuan T.T."/>
            <person name="Jiang B.G."/>
            <person name="Yang W.F."/>
            <person name="Lam T.T."/>
            <person name="Chang Q.C."/>
            <person name="Ding S.J."/>
            <person name="Wang X.J."/>
            <person name="Zhu J.G."/>
            <person name="Ruan X.D."/>
            <person name="Zhao L."/>
            <person name="Wei J.T."/>
            <person name="Ye R.Z."/>
            <person name="Que T.C."/>
            <person name="Du C.H."/>
            <person name="Zhou Y.H."/>
            <person name="Cheng J.X."/>
            <person name="Dai P.F."/>
            <person name="Guo W.B."/>
            <person name="Han X.H."/>
            <person name="Huang E.J."/>
            <person name="Li L.F."/>
            <person name="Wei W."/>
            <person name="Gao Y.C."/>
            <person name="Liu J.Z."/>
            <person name="Shao H.Z."/>
            <person name="Wang X."/>
            <person name="Wang C.C."/>
            <person name="Yang T.C."/>
            <person name="Huo Q.B."/>
            <person name="Li W."/>
            <person name="Chen H.Y."/>
            <person name="Chen S.E."/>
            <person name="Zhou L.G."/>
            <person name="Ni X.B."/>
            <person name="Tian J.H."/>
            <person name="Sheng Y."/>
            <person name="Liu T."/>
            <person name="Pan Y.S."/>
            <person name="Xia L.Y."/>
            <person name="Li J."/>
            <person name="Zhao F."/>
            <person name="Cao W.C."/>
        </authorList>
    </citation>
    <scope>NUCLEOTIDE SEQUENCE</scope>
    <source>
        <strain evidence="2">Rmic-2018</strain>
    </source>
</reference>
<dbReference type="Gene3D" id="3.40.309.10">
    <property type="entry name" value="Aldehyde Dehydrogenase, Chain A, domain 2"/>
    <property type="match status" value="1"/>
</dbReference>
<sequence length="394" mass="42188">MAAKSSNGLAGATPVTVRSVFERPQYDKVMDPCDCAKKWLEAQGGNLHGFVDGKLLLADKGDAHIVAVKSPATNAVLAHVAGMDEALYRRTLESSTAAQVAWAKMDPYTRCTHLYNLARSVQKHLTSFGEMQSLQSGKVIPVCMEEASQMVRYLYHYAGVAMTLNERFPESTPRGVVVVLLEDVRATCPVSAWRVGEILAAGNSLLIIAKSECSLAPMHFAEMCAAGGLPPGLVNVLVGPFEGILGMDDVGHVHVVASHSRCRELRQSLALKPTTSLSSYWGCGRSIAVVLEGADLHSAAAGIGQSFANSSGRGEACGVQVFVQECVYAKFMPLLRKELRRLRVGAANDRTSDMSVAFAQGEPAPLPPKVAYAELPDAEVGMGQFSCLHLLRTT</sequence>
<keyword evidence="3" id="KW-1185">Reference proteome</keyword>
<dbReference type="AlphaFoldDB" id="A0A9J6CUW4"/>
<name>A0A9J6CUW4_RHIMP</name>
<dbReference type="InterPro" id="IPR016162">
    <property type="entry name" value="Ald_DH_N"/>
</dbReference>
<dbReference type="InterPro" id="IPR016163">
    <property type="entry name" value="Ald_DH_C"/>
</dbReference>
<reference evidence="2" key="2">
    <citation type="submission" date="2021-09" db="EMBL/GenBank/DDBJ databases">
        <authorList>
            <person name="Jia N."/>
            <person name="Wang J."/>
            <person name="Shi W."/>
            <person name="Du L."/>
            <person name="Sun Y."/>
            <person name="Zhan W."/>
            <person name="Jiang J."/>
            <person name="Wang Q."/>
            <person name="Zhang B."/>
            <person name="Ji P."/>
            <person name="Sakyi L.B."/>
            <person name="Cui X."/>
            <person name="Yuan T."/>
            <person name="Jiang B."/>
            <person name="Yang W."/>
            <person name="Lam T.T.-Y."/>
            <person name="Chang Q."/>
            <person name="Ding S."/>
            <person name="Wang X."/>
            <person name="Zhu J."/>
            <person name="Ruan X."/>
            <person name="Zhao L."/>
            <person name="Wei J."/>
            <person name="Que T."/>
            <person name="Du C."/>
            <person name="Cheng J."/>
            <person name="Dai P."/>
            <person name="Han X."/>
            <person name="Huang E."/>
            <person name="Gao Y."/>
            <person name="Liu J."/>
            <person name="Shao H."/>
            <person name="Ye R."/>
            <person name="Li L."/>
            <person name="Wei W."/>
            <person name="Wang X."/>
            <person name="Wang C."/>
            <person name="Huo Q."/>
            <person name="Li W."/>
            <person name="Guo W."/>
            <person name="Chen H."/>
            <person name="Chen S."/>
            <person name="Zhou L."/>
            <person name="Zhou L."/>
            <person name="Ni X."/>
            <person name="Tian J."/>
            <person name="Zhou Y."/>
            <person name="Sheng Y."/>
            <person name="Liu T."/>
            <person name="Pan Y."/>
            <person name="Xia L."/>
            <person name="Li J."/>
            <person name="Zhao F."/>
            <person name="Cao W."/>
        </authorList>
    </citation>
    <scope>NUCLEOTIDE SEQUENCE</scope>
    <source>
        <strain evidence="2">Rmic-2018</strain>
        <tissue evidence="2">Larvae</tissue>
    </source>
</reference>
<dbReference type="EMBL" id="JABSTU010006457">
    <property type="protein sequence ID" value="KAH7934457.1"/>
    <property type="molecule type" value="Genomic_DNA"/>
</dbReference>
<gene>
    <name evidence="2" type="ORF">HPB51_029172</name>
</gene>
<dbReference type="GO" id="GO:0016620">
    <property type="term" value="F:oxidoreductase activity, acting on the aldehyde or oxo group of donors, NAD or NADP as acceptor"/>
    <property type="evidence" value="ECO:0007669"/>
    <property type="project" value="InterPro"/>
</dbReference>
<dbReference type="InterPro" id="IPR016161">
    <property type="entry name" value="Ald_DH/histidinol_DH"/>
</dbReference>
<feature type="domain" description="Aldehyde dehydrogenase" evidence="1">
    <location>
        <begin position="66"/>
        <end position="354"/>
    </location>
</feature>
<dbReference type="VEuPathDB" id="VectorBase:LOC119187157"/>
<organism evidence="2 3">
    <name type="scientific">Rhipicephalus microplus</name>
    <name type="common">Cattle tick</name>
    <name type="synonym">Boophilus microplus</name>
    <dbReference type="NCBI Taxonomy" id="6941"/>
    <lineage>
        <taxon>Eukaryota</taxon>
        <taxon>Metazoa</taxon>
        <taxon>Ecdysozoa</taxon>
        <taxon>Arthropoda</taxon>
        <taxon>Chelicerata</taxon>
        <taxon>Arachnida</taxon>
        <taxon>Acari</taxon>
        <taxon>Parasitiformes</taxon>
        <taxon>Ixodida</taxon>
        <taxon>Ixodoidea</taxon>
        <taxon>Ixodidae</taxon>
        <taxon>Rhipicephalinae</taxon>
        <taxon>Rhipicephalus</taxon>
        <taxon>Boophilus</taxon>
    </lineage>
</organism>
<accession>A0A9J6CUW4</accession>
<evidence type="ECO:0000313" key="3">
    <source>
        <dbReference type="Proteomes" id="UP000821866"/>
    </source>
</evidence>
<protein>
    <recommendedName>
        <fullName evidence="1">Aldehyde dehydrogenase domain-containing protein</fullName>
    </recommendedName>
</protein>
<dbReference type="PANTHER" id="PTHR11699">
    <property type="entry name" value="ALDEHYDE DEHYDROGENASE-RELATED"/>
    <property type="match status" value="1"/>
</dbReference>